<keyword evidence="3" id="KW-0732">Signal</keyword>
<evidence type="ECO:0000256" key="1">
    <source>
        <dbReference type="ARBA" id="ARBA00022737"/>
    </source>
</evidence>
<feature type="repeat" description="NHL" evidence="2">
    <location>
        <begin position="317"/>
        <end position="351"/>
    </location>
</feature>
<dbReference type="EMBL" id="CAJNOH010004734">
    <property type="protein sequence ID" value="CAF1378759.1"/>
    <property type="molecule type" value="Genomic_DNA"/>
</dbReference>
<evidence type="ECO:0000313" key="5">
    <source>
        <dbReference type="Proteomes" id="UP000663854"/>
    </source>
</evidence>
<evidence type="ECO:0000313" key="4">
    <source>
        <dbReference type="EMBL" id="CAF1378759.1"/>
    </source>
</evidence>
<dbReference type="InterPro" id="IPR001258">
    <property type="entry name" value="NHL_repeat"/>
</dbReference>
<dbReference type="Pfam" id="PF01436">
    <property type="entry name" value="NHL"/>
    <property type="match status" value="3"/>
</dbReference>
<evidence type="ECO:0000256" key="2">
    <source>
        <dbReference type="PROSITE-ProRule" id="PRU00504"/>
    </source>
</evidence>
<accession>A0A815JFC5</accession>
<dbReference type="AlphaFoldDB" id="A0A815JFC5"/>
<dbReference type="Proteomes" id="UP000663854">
    <property type="component" value="Unassembled WGS sequence"/>
</dbReference>
<protein>
    <submittedName>
        <fullName evidence="4">Uncharacterized protein</fullName>
    </submittedName>
</protein>
<dbReference type="PROSITE" id="PS51125">
    <property type="entry name" value="NHL"/>
    <property type="match status" value="2"/>
</dbReference>
<dbReference type="Gene3D" id="2.120.10.30">
    <property type="entry name" value="TolB, C-terminal domain"/>
    <property type="match status" value="2"/>
</dbReference>
<gene>
    <name evidence="4" type="ORF">PYM288_LOCUS33745</name>
</gene>
<feature type="repeat" description="NHL" evidence="2">
    <location>
        <begin position="376"/>
        <end position="407"/>
    </location>
</feature>
<dbReference type="PANTHER" id="PTHR24104">
    <property type="entry name" value="E3 UBIQUITIN-PROTEIN LIGASE NHLRC1-RELATED"/>
    <property type="match status" value="1"/>
</dbReference>
<proteinExistence type="predicted"/>
<dbReference type="InterPro" id="IPR050952">
    <property type="entry name" value="TRIM-NHL_E3_ligases"/>
</dbReference>
<keyword evidence="1" id="KW-0677">Repeat</keyword>
<evidence type="ECO:0000256" key="3">
    <source>
        <dbReference type="SAM" id="SignalP"/>
    </source>
</evidence>
<dbReference type="CDD" id="cd05819">
    <property type="entry name" value="NHL"/>
    <property type="match status" value="1"/>
</dbReference>
<feature type="chain" id="PRO_5033003579" evidence="3">
    <location>
        <begin position="23"/>
        <end position="411"/>
    </location>
</feature>
<feature type="signal peptide" evidence="3">
    <location>
        <begin position="1"/>
        <end position="22"/>
    </location>
</feature>
<dbReference type="InterPro" id="IPR011042">
    <property type="entry name" value="6-blade_b-propeller_TolB-like"/>
</dbReference>
<sequence>MVSTAVRCFIFVLFSFTVRVKSQFCHGISQYDRCSPNSACTCFYIAGALGVGICGDECVHHPRCHNHPVCYPIPSFNQKLCPPITTTNTTMTTISSTAPIMTIPITTTTVSSSVTPDKGICATATWAQNGQTVAGGNGSGSELNQFDRPFGLFVDENQTIYVADRSNERIMKWKRGASSGELVAGGKRQGARDDQLHYPIDVVVDQDETLYICDYNNKRVQKWLRDAQSGQTVIKNIAASGIARDNEGSLYVSDWTENIVKKWRVDETIGQVIISGLNRPCLLFVDLNQSIVVADHWNHRVIKVDNETTQISIVAGIGSAGRDENKLNLPLSVAVDQLGTIYVADTKNHRIMRWPRGAISGNVIVGDRGEGSRSDQLSEPSDLSFDSDGNLYVVDSGNNRVQKYSIDKSSC</sequence>
<reference evidence="4" key="1">
    <citation type="submission" date="2021-02" db="EMBL/GenBank/DDBJ databases">
        <authorList>
            <person name="Nowell W R."/>
        </authorList>
    </citation>
    <scope>NUCLEOTIDE SEQUENCE</scope>
</reference>
<comment type="caution">
    <text evidence="4">The sequence shown here is derived from an EMBL/GenBank/DDBJ whole genome shotgun (WGS) entry which is preliminary data.</text>
</comment>
<dbReference type="SUPFAM" id="SSF101898">
    <property type="entry name" value="NHL repeat"/>
    <property type="match status" value="1"/>
</dbReference>
<organism evidence="4 5">
    <name type="scientific">Rotaria sordida</name>
    <dbReference type="NCBI Taxonomy" id="392033"/>
    <lineage>
        <taxon>Eukaryota</taxon>
        <taxon>Metazoa</taxon>
        <taxon>Spiralia</taxon>
        <taxon>Gnathifera</taxon>
        <taxon>Rotifera</taxon>
        <taxon>Eurotatoria</taxon>
        <taxon>Bdelloidea</taxon>
        <taxon>Philodinida</taxon>
        <taxon>Philodinidae</taxon>
        <taxon>Rotaria</taxon>
    </lineage>
</organism>
<name>A0A815JFC5_9BILA</name>